<proteinExistence type="predicted"/>
<gene>
    <name evidence="3" type="ORF">ACH5RR_000972</name>
</gene>
<dbReference type="Proteomes" id="UP001630127">
    <property type="component" value="Unassembled WGS sequence"/>
</dbReference>
<reference evidence="3 4" key="1">
    <citation type="submission" date="2024-11" db="EMBL/GenBank/DDBJ databases">
        <title>A near-complete genome assembly of Cinchona calisaya.</title>
        <authorList>
            <person name="Lian D.C."/>
            <person name="Zhao X.W."/>
            <person name="Wei L."/>
        </authorList>
    </citation>
    <scope>NUCLEOTIDE SEQUENCE [LARGE SCALE GENOMIC DNA]</scope>
    <source>
        <tissue evidence="3">Nenye</tissue>
    </source>
</reference>
<name>A0ABD3B2M4_9GENT</name>
<feature type="region of interest" description="Disordered" evidence="1">
    <location>
        <begin position="89"/>
        <end position="109"/>
    </location>
</feature>
<dbReference type="Gene3D" id="3.30.420.10">
    <property type="entry name" value="Ribonuclease H-like superfamily/Ribonuclease H"/>
    <property type="match status" value="1"/>
</dbReference>
<dbReference type="InterPro" id="IPR012337">
    <property type="entry name" value="RNaseH-like_sf"/>
</dbReference>
<evidence type="ECO:0000259" key="2">
    <source>
        <dbReference type="PROSITE" id="PS50994"/>
    </source>
</evidence>
<dbReference type="AlphaFoldDB" id="A0ABD3B2M4"/>
<dbReference type="PANTHER" id="PTHR35046">
    <property type="entry name" value="ZINC KNUCKLE (CCHC-TYPE) FAMILY PROTEIN"/>
    <property type="match status" value="1"/>
</dbReference>
<evidence type="ECO:0000313" key="4">
    <source>
        <dbReference type="Proteomes" id="UP001630127"/>
    </source>
</evidence>
<dbReference type="SUPFAM" id="SSF53098">
    <property type="entry name" value="Ribonuclease H-like"/>
    <property type="match status" value="1"/>
</dbReference>
<comment type="caution">
    <text evidence="3">The sequence shown here is derived from an EMBL/GenBank/DDBJ whole genome shotgun (WGS) entry which is preliminary data.</text>
</comment>
<feature type="domain" description="Integrase catalytic" evidence="2">
    <location>
        <begin position="1"/>
        <end position="109"/>
    </location>
</feature>
<sequence length="109" mass="12668">MDFIQTLPMSEGYDTILAVVDRLTKFGHFLPLSHPFTAKDVAKVFLDNVFKLHSLPDSIVSDRDKLFTSFFWQELFRMLGTQLHLSTSYHPQTDGQSERLNQSLETYLR</sequence>
<dbReference type="InterPro" id="IPR036397">
    <property type="entry name" value="RNaseH_sf"/>
</dbReference>
<dbReference type="InterPro" id="IPR001584">
    <property type="entry name" value="Integrase_cat-core"/>
</dbReference>
<dbReference type="EMBL" id="JBJUIK010000001">
    <property type="protein sequence ID" value="KAL3537606.1"/>
    <property type="molecule type" value="Genomic_DNA"/>
</dbReference>
<protein>
    <recommendedName>
        <fullName evidence="2">Integrase catalytic domain-containing protein</fullName>
    </recommendedName>
</protein>
<dbReference type="PROSITE" id="PS50994">
    <property type="entry name" value="INTEGRASE"/>
    <property type="match status" value="1"/>
</dbReference>
<dbReference type="PANTHER" id="PTHR35046:SF18">
    <property type="entry name" value="RNA-DIRECTED DNA POLYMERASE"/>
    <property type="match status" value="1"/>
</dbReference>
<evidence type="ECO:0000313" key="3">
    <source>
        <dbReference type="EMBL" id="KAL3537606.1"/>
    </source>
</evidence>
<organism evidence="3 4">
    <name type="scientific">Cinchona calisaya</name>
    <dbReference type="NCBI Taxonomy" id="153742"/>
    <lineage>
        <taxon>Eukaryota</taxon>
        <taxon>Viridiplantae</taxon>
        <taxon>Streptophyta</taxon>
        <taxon>Embryophyta</taxon>
        <taxon>Tracheophyta</taxon>
        <taxon>Spermatophyta</taxon>
        <taxon>Magnoliopsida</taxon>
        <taxon>eudicotyledons</taxon>
        <taxon>Gunneridae</taxon>
        <taxon>Pentapetalae</taxon>
        <taxon>asterids</taxon>
        <taxon>lamiids</taxon>
        <taxon>Gentianales</taxon>
        <taxon>Rubiaceae</taxon>
        <taxon>Cinchonoideae</taxon>
        <taxon>Cinchoneae</taxon>
        <taxon>Cinchona</taxon>
    </lineage>
</organism>
<keyword evidence="4" id="KW-1185">Reference proteome</keyword>
<evidence type="ECO:0000256" key="1">
    <source>
        <dbReference type="SAM" id="MobiDB-lite"/>
    </source>
</evidence>
<accession>A0ABD3B2M4</accession>